<evidence type="ECO:0000256" key="12">
    <source>
        <dbReference type="SAM" id="Phobius"/>
    </source>
</evidence>
<dbReference type="CDD" id="cd00082">
    <property type="entry name" value="HisKA"/>
    <property type="match status" value="1"/>
</dbReference>
<keyword evidence="7" id="KW-0418">Kinase</keyword>
<comment type="caution">
    <text evidence="15">The sequence shown here is derived from an EMBL/GenBank/DDBJ whole genome shotgun (WGS) entry which is preliminary data.</text>
</comment>
<dbReference type="GO" id="GO:0005886">
    <property type="term" value="C:plasma membrane"/>
    <property type="evidence" value="ECO:0007669"/>
    <property type="project" value="UniProtKB-SubCell"/>
</dbReference>
<feature type="region of interest" description="Disordered" evidence="11">
    <location>
        <begin position="61"/>
        <end position="84"/>
    </location>
</feature>
<keyword evidence="5" id="KW-0808">Transferase</keyword>
<dbReference type="CDD" id="cd00075">
    <property type="entry name" value="HATPase"/>
    <property type="match status" value="1"/>
</dbReference>
<dbReference type="InterPro" id="IPR003661">
    <property type="entry name" value="HisK_dim/P_dom"/>
</dbReference>
<dbReference type="InterPro" id="IPR036890">
    <property type="entry name" value="HATPase_C_sf"/>
</dbReference>
<dbReference type="Pfam" id="PF02518">
    <property type="entry name" value="HATPase_c"/>
    <property type="match status" value="1"/>
</dbReference>
<dbReference type="Gene3D" id="1.10.287.130">
    <property type="match status" value="1"/>
</dbReference>
<dbReference type="EMBL" id="BONF01000030">
    <property type="protein sequence ID" value="GIF83582.1"/>
    <property type="molecule type" value="Genomic_DNA"/>
</dbReference>
<dbReference type="SMART" id="SM00387">
    <property type="entry name" value="HATPase_c"/>
    <property type="match status" value="1"/>
</dbReference>
<evidence type="ECO:0000256" key="9">
    <source>
        <dbReference type="ARBA" id="ARBA00023012"/>
    </source>
</evidence>
<dbReference type="SUPFAM" id="SSF47384">
    <property type="entry name" value="Homodimeric domain of signal transducing histidine kinase"/>
    <property type="match status" value="1"/>
</dbReference>
<dbReference type="InterPro" id="IPR005467">
    <property type="entry name" value="His_kinase_dom"/>
</dbReference>
<keyword evidence="9" id="KW-0902">Two-component regulatory system</keyword>
<dbReference type="PRINTS" id="PR00344">
    <property type="entry name" value="BCTRLSENSOR"/>
</dbReference>
<dbReference type="InterPro" id="IPR050428">
    <property type="entry name" value="TCS_sensor_his_kinase"/>
</dbReference>
<dbReference type="GO" id="GO:0000155">
    <property type="term" value="F:phosphorelay sensor kinase activity"/>
    <property type="evidence" value="ECO:0007669"/>
    <property type="project" value="InterPro"/>
</dbReference>
<dbReference type="Gene3D" id="3.30.565.10">
    <property type="entry name" value="Histidine kinase-like ATPase, C-terminal domain"/>
    <property type="match status" value="1"/>
</dbReference>
<dbReference type="PROSITE" id="PS50885">
    <property type="entry name" value="HAMP"/>
    <property type="match status" value="1"/>
</dbReference>
<dbReference type="SMART" id="SM00388">
    <property type="entry name" value="HisKA"/>
    <property type="match status" value="1"/>
</dbReference>
<evidence type="ECO:0000256" key="8">
    <source>
        <dbReference type="ARBA" id="ARBA00022989"/>
    </source>
</evidence>
<feature type="domain" description="HAMP" evidence="14">
    <location>
        <begin position="225"/>
        <end position="278"/>
    </location>
</feature>
<keyword evidence="4" id="KW-0597">Phosphoprotein</keyword>
<evidence type="ECO:0000313" key="16">
    <source>
        <dbReference type="Proteomes" id="UP000601223"/>
    </source>
</evidence>
<feature type="transmembrane region" description="Helical" evidence="12">
    <location>
        <begin position="200"/>
        <end position="224"/>
    </location>
</feature>
<dbReference type="AlphaFoldDB" id="A0A8J3JEP6"/>
<protein>
    <recommendedName>
        <fullName evidence="3">histidine kinase</fullName>
        <ecNumber evidence="3">2.7.13.3</ecNumber>
    </recommendedName>
</protein>
<dbReference type="SUPFAM" id="SSF55874">
    <property type="entry name" value="ATPase domain of HSP90 chaperone/DNA topoisomerase II/histidine kinase"/>
    <property type="match status" value="1"/>
</dbReference>
<dbReference type="SUPFAM" id="SSF158472">
    <property type="entry name" value="HAMP domain-like"/>
    <property type="match status" value="1"/>
</dbReference>
<dbReference type="CDD" id="cd06225">
    <property type="entry name" value="HAMP"/>
    <property type="match status" value="1"/>
</dbReference>
<evidence type="ECO:0000256" key="11">
    <source>
        <dbReference type="SAM" id="MobiDB-lite"/>
    </source>
</evidence>
<dbReference type="Pfam" id="PF00672">
    <property type="entry name" value="HAMP"/>
    <property type="match status" value="1"/>
</dbReference>
<evidence type="ECO:0000256" key="2">
    <source>
        <dbReference type="ARBA" id="ARBA00004236"/>
    </source>
</evidence>
<evidence type="ECO:0000256" key="3">
    <source>
        <dbReference type="ARBA" id="ARBA00012438"/>
    </source>
</evidence>
<evidence type="ECO:0000256" key="6">
    <source>
        <dbReference type="ARBA" id="ARBA00022692"/>
    </source>
</evidence>
<dbReference type="EC" id="2.7.13.3" evidence="3"/>
<dbReference type="FunFam" id="1.10.287.130:FF:000001">
    <property type="entry name" value="Two-component sensor histidine kinase"/>
    <property type="match status" value="1"/>
</dbReference>
<dbReference type="PROSITE" id="PS50109">
    <property type="entry name" value="HIS_KIN"/>
    <property type="match status" value="1"/>
</dbReference>
<accession>A0A8J3JEP6</accession>
<dbReference type="RefSeq" id="WP_239125994.1">
    <property type="nucleotide sequence ID" value="NZ_BONF01000030.1"/>
</dbReference>
<evidence type="ECO:0000256" key="7">
    <source>
        <dbReference type="ARBA" id="ARBA00022777"/>
    </source>
</evidence>
<comment type="subcellular location">
    <subcellularLocation>
        <location evidence="2">Cell membrane</location>
    </subcellularLocation>
</comment>
<evidence type="ECO:0000259" key="13">
    <source>
        <dbReference type="PROSITE" id="PS50109"/>
    </source>
</evidence>
<dbReference type="Gene3D" id="6.10.340.10">
    <property type="match status" value="1"/>
</dbReference>
<dbReference type="PANTHER" id="PTHR45436:SF5">
    <property type="entry name" value="SENSOR HISTIDINE KINASE TRCS"/>
    <property type="match status" value="1"/>
</dbReference>
<organism evidence="15 16">
    <name type="scientific">Catellatospora bangladeshensis</name>
    <dbReference type="NCBI Taxonomy" id="310355"/>
    <lineage>
        <taxon>Bacteria</taxon>
        <taxon>Bacillati</taxon>
        <taxon>Actinomycetota</taxon>
        <taxon>Actinomycetes</taxon>
        <taxon>Micromonosporales</taxon>
        <taxon>Micromonosporaceae</taxon>
        <taxon>Catellatospora</taxon>
    </lineage>
</organism>
<evidence type="ECO:0000313" key="15">
    <source>
        <dbReference type="EMBL" id="GIF83582.1"/>
    </source>
</evidence>
<dbReference type="InterPro" id="IPR036097">
    <property type="entry name" value="HisK_dim/P_sf"/>
</dbReference>
<dbReference type="InterPro" id="IPR004358">
    <property type="entry name" value="Sig_transdc_His_kin-like_C"/>
</dbReference>
<keyword evidence="16" id="KW-1185">Reference proteome</keyword>
<keyword evidence="10 12" id="KW-0472">Membrane</keyword>
<dbReference type="Proteomes" id="UP000601223">
    <property type="component" value="Unassembled WGS sequence"/>
</dbReference>
<evidence type="ECO:0000256" key="10">
    <source>
        <dbReference type="ARBA" id="ARBA00023136"/>
    </source>
</evidence>
<evidence type="ECO:0000256" key="1">
    <source>
        <dbReference type="ARBA" id="ARBA00000085"/>
    </source>
</evidence>
<dbReference type="PANTHER" id="PTHR45436">
    <property type="entry name" value="SENSOR HISTIDINE KINASE YKOH"/>
    <property type="match status" value="1"/>
</dbReference>
<proteinExistence type="predicted"/>
<sequence>MIRPPWRRWTLRTRMVVAVVALAGVALLITDFVAATTLRHYLVQRLDEDVLRLSGPRGNGGNWFGSGQPAQPGTVPQPSASAAPSATAPAEVVCSWPEFATGRFGAPPGPTDAILLTYDAAGDVISCNSSDISYTERPRLTFDEIKAHADTKPGPGRPFSASSLSGQEFRVAVSRAPEERGGGYRVSAISTARDDTTANLMLMIVLGVGAAVLLVLGFVAYSVVRVGLRPLTNMEHAAAQIAGGDLTARVPDPDPHTEPGRLGLALNTMLSRIEAAVTARAASEQRLRQFLADASHELRTPLTSIRGFAELYRRGGAPPGPELDETMSRIEQEAGRMGLLVEDLLLLAALDEERPLQQSRVDLLAVAADTVRDAHVRNPQRTVELAGFEPVCVLGDEHRLRQVATNLVANALQHTPADARVTLRISHRGGEPADEPFELPVARDSGPVVAAVGAELDPELPVAVVEVSDTGPGVPPEHASRIFERLYRADPHRARSHGGAGLGLAIASAIVKAHGGRIELATAPGAGSTFRVLLPLAA</sequence>
<dbReference type="SMART" id="SM00304">
    <property type="entry name" value="HAMP"/>
    <property type="match status" value="1"/>
</dbReference>
<reference evidence="15 16" key="1">
    <citation type="submission" date="2021-01" db="EMBL/GenBank/DDBJ databases">
        <title>Whole genome shotgun sequence of Catellatospora bangladeshensis NBRC 107357.</title>
        <authorList>
            <person name="Komaki H."/>
            <person name="Tamura T."/>
        </authorList>
    </citation>
    <scope>NUCLEOTIDE SEQUENCE [LARGE SCALE GENOMIC DNA]</scope>
    <source>
        <strain evidence="15 16">NBRC 107357</strain>
    </source>
</reference>
<evidence type="ECO:0000256" key="4">
    <source>
        <dbReference type="ARBA" id="ARBA00022553"/>
    </source>
</evidence>
<dbReference type="InterPro" id="IPR003594">
    <property type="entry name" value="HATPase_dom"/>
</dbReference>
<keyword evidence="8 12" id="KW-1133">Transmembrane helix</keyword>
<keyword evidence="6 12" id="KW-0812">Transmembrane</keyword>
<feature type="domain" description="Histidine kinase" evidence="13">
    <location>
        <begin position="293"/>
        <end position="538"/>
    </location>
</feature>
<dbReference type="Pfam" id="PF00512">
    <property type="entry name" value="HisKA"/>
    <property type="match status" value="1"/>
</dbReference>
<dbReference type="InterPro" id="IPR003660">
    <property type="entry name" value="HAMP_dom"/>
</dbReference>
<evidence type="ECO:0000259" key="14">
    <source>
        <dbReference type="PROSITE" id="PS50885"/>
    </source>
</evidence>
<gene>
    <name evidence="15" type="ORF">Cba03nite_49310</name>
</gene>
<feature type="compositionally biased region" description="Polar residues" evidence="11">
    <location>
        <begin position="68"/>
        <end position="77"/>
    </location>
</feature>
<comment type="catalytic activity">
    <reaction evidence="1">
        <text>ATP + protein L-histidine = ADP + protein N-phospho-L-histidine.</text>
        <dbReference type="EC" id="2.7.13.3"/>
    </reaction>
</comment>
<name>A0A8J3JEP6_9ACTN</name>
<evidence type="ECO:0000256" key="5">
    <source>
        <dbReference type="ARBA" id="ARBA00022679"/>
    </source>
</evidence>